<comment type="caution">
    <text evidence="1">The sequence shown here is derived from an EMBL/GenBank/DDBJ whole genome shotgun (WGS) entry which is preliminary data.</text>
</comment>
<dbReference type="EMBL" id="LHQQ01000176">
    <property type="protein sequence ID" value="KOS40112.1"/>
    <property type="molecule type" value="Genomic_DNA"/>
</dbReference>
<dbReference type="Proteomes" id="UP000037696">
    <property type="component" value="Unassembled WGS sequence"/>
</dbReference>
<sequence>MWTWLRSFLTRSKYSVYDLINEDVVEIQKVHRGRSLIVNEHDDWKVMLEPRTWRIQLPEAATRAINLRRFFRSRYANMNRLYLFGPRTFDLPRVTNCPGNFVDTPFPGP</sequence>
<protein>
    <submittedName>
        <fullName evidence="1">Uncharacterized protein</fullName>
    </submittedName>
</protein>
<evidence type="ECO:0000313" key="1">
    <source>
        <dbReference type="EMBL" id="KOS40112.1"/>
    </source>
</evidence>
<gene>
    <name evidence="1" type="ORF">ACN38_g9036</name>
</gene>
<proteinExistence type="predicted"/>
<accession>A0A0M9WCX7</accession>
<organism evidence="1 2">
    <name type="scientific">Penicillium nordicum</name>
    <dbReference type="NCBI Taxonomy" id="229535"/>
    <lineage>
        <taxon>Eukaryota</taxon>
        <taxon>Fungi</taxon>
        <taxon>Dikarya</taxon>
        <taxon>Ascomycota</taxon>
        <taxon>Pezizomycotina</taxon>
        <taxon>Eurotiomycetes</taxon>
        <taxon>Eurotiomycetidae</taxon>
        <taxon>Eurotiales</taxon>
        <taxon>Aspergillaceae</taxon>
        <taxon>Penicillium</taxon>
    </lineage>
</organism>
<keyword evidence="2" id="KW-1185">Reference proteome</keyword>
<evidence type="ECO:0000313" key="2">
    <source>
        <dbReference type="Proteomes" id="UP000037696"/>
    </source>
</evidence>
<dbReference type="OrthoDB" id="4368809at2759"/>
<name>A0A0M9WCX7_9EURO</name>
<reference evidence="1 2" key="1">
    <citation type="submission" date="2015-08" db="EMBL/GenBank/DDBJ databases">
        <title>Genome sequencing of Penicillium nordicum.</title>
        <authorList>
            <person name="Nguyen H.D."/>
            <person name="Seifert K.A."/>
        </authorList>
    </citation>
    <scope>NUCLEOTIDE SEQUENCE [LARGE SCALE GENOMIC DNA]</scope>
    <source>
        <strain evidence="1 2">DAOMC 185683</strain>
    </source>
</reference>
<dbReference type="AlphaFoldDB" id="A0A0M9WCX7"/>